<accession>A0A6L2L3D6</accession>
<reference evidence="2" key="1">
    <citation type="journal article" date="2019" name="Sci. Rep.">
        <title>Draft genome of Tanacetum cinerariifolium, the natural source of mosquito coil.</title>
        <authorList>
            <person name="Yamashiro T."/>
            <person name="Shiraishi A."/>
            <person name="Satake H."/>
            <person name="Nakayama K."/>
        </authorList>
    </citation>
    <scope>NUCLEOTIDE SEQUENCE</scope>
</reference>
<name>A0A6L2L3D6_TANCI</name>
<organism evidence="2">
    <name type="scientific">Tanacetum cinerariifolium</name>
    <name type="common">Dalmatian daisy</name>
    <name type="synonym">Chrysanthemum cinerariifolium</name>
    <dbReference type="NCBI Taxonomy" id="118510"/>
    <lineage>
        <taxon>Eukaryota</taxon>
        <taxon>Viridiplantae</taxon>
        <taxon>Streptophyta</taxon>
        <taxon>Embryophyta</taxon>
        <taxon>Tracheophyta</taxon>
        <taxon>Spermatophyta</taxon>
        <taxon>Magnoliopsida</taxon>
        <taxon>eudicotyledons</taxon>
        <taxon>Gunneridae</taxon>
        <taxon>Pentapetalae</taxon>
        <taxon>asterids</taxon>
        <taxon>campanulids</taxon>
        <taxon>Asterales</taxon>
        <taxon>Asteraceae</taxon>
        <taxon>Asteroideae</taxon>
        <taxon>Anthemideae</taxon>
        <taxon>Anthemidinae</taxon>
        <taxon>Tanacetum</taxon>
    </lineage>
</organism>
<evidence type="ECO:0000313" key="2">
    <source>
        <dbReference type="EMBL" id="GEU56373.1"/>
    </source>
</evidence>
<protein>
    <submittedName>
        <fullName evidence="2">Uncharacterized protein</fullName>
    </submittedName>
</protein>
<sequence>MERCMEVERGSINKEVTRILLRVQGSDGGGRVVAWCDRIEPERHTDKPEEVVVDDDDDVTRVMGSVETRNDKTQTPIPSPLRLPRTNLSSDKAPIKELTVFDTPTIATSS</sequence>
<dbReference type="AlphaFoldDB" id="A0A6L2L3D6"/>
<proteinExistence type="predicted"/>
<feature type="region of interest" description="Disordered" evidence="1">
    <location>
        <begin position="68"/>
        <end position="89"/>
    </location>
</feature>
<comment type="caution">
    <text evidence="2">The sequence shown here is derived from an EMBL/GenBank/DDBJ whole genome shotgun (WGS) entry which is preliminary data.</text>
</comment>
<gene>
    <name evidence="2" type="ORF">Tci_028351</name>
</gene>
<dbReference type="EMBL" id="BKCJ010003651">
    <property type="protein sequence ID" value="GEU56373.1"/>
    <property type="molecule type" value="Genomic_DNA"/>
</dbReference>
<evidence type="ECO:0000256" key="1">
    <source>
        <dbReference type="SAM" id="MobiDB-lite"/>
    </source>
</evidence>